<dbReference type="EMBL" id="KN716595">
    <property type="protein sequence ID" value="KJH43084.1"/>
    <property type="molecule type" value="Genomic_DNA"/>
</dbReference>
<proteinExistence type="predicted"/>
<reference evidence="3 4" key="1">
    <citation type="submission" date="2013-11" db="EMBL/GenBank/DDBJ databases">
        <title>Draft genome of the bovine lungworm Dictyocaulus viviparus.</title>
        <authorList>
            <person name="Mitreva M."/>
        </authorList>
    </citation>
    <scope>NUCLEOTIDE SEQUENCE [LARGE SCALE GENOMIC DNA]</scope>
    <source>
        <strain evidence="3 4">HannoverDv2000</strain>
    </source>
</reference>
<evidence type="ECO:0000313" key="4">
    <source>
        <dbReference type="Proteomes" id="UP000053766"/>
    </source>
</evidence>
<organism evidence="3 4">
    <name type="scientific">Dictyocaulus viviparus</name>
    <name type="common">Bovine lungworm</name>
    <dbReference type="NCBI Taxonomy" id="29172"/>
    <lineage>
        <taxon>Eukaryota</taxon>
        <taxon>Metazoa</taxon>
        <taxon>Ecdysozoa</taxon>
        <taxon>Nematoda</taxon>
        <taxon>Chromadorea</taxon>
        <taxon>Rhabditida</taxon>
        <taxon>Rhabditina</taxon>
        <taxon>Rhabditomorpha</taxon>
        <taxon>Strongyloidea</taxon>
        <taxon>Metastrongylidae</taxon>
        <taxon>Dictyocaulus</taxon>
    </lineage>
</organism>
<keyword evidence="1" id="KW-0175">Coiled coil</keyword>
<evidence type="ECO:0000259" key="2">
    <source>
        <dbReference type="Pfam" id="PF19745"/>
    </source>
</evidence>
<dbReference type="AlphaFoldDB" id="A0A0D8XH56"/>
<dbReference type="Proteomes" id="UP000053766">
    <property type="component" value="Unassembled WGS sequence"/>
</dbReference>
<feature type="domain" description="Alpha-(1,6)-fucosyltransferase N- and catalytic" evidence="2">
    <location>
        <begin position="9"/>
        <end position="173"/>
    </location>
</feature>
<evidence type="ECO:0000313" key="3">
    <source>
        <dbReference type="EMBL" id="KJH43084.1"/>
    </source>
</evidence>
<sequence>MLCTMTGYEREEIAVQLDEALQHLRELRKQNAILQELIDNERRKSEKYNRDARSQILMNRKSMEITPHESELIEVSNMQDVFSLEHELSRRLVESRIWEVFYYIHVTNSDSSMQYSVKKHVEEQLLSLLGTMSNLSEVDGAAKWRQDSLRSLTDFIQEKIYRMQHPKDCKKAK</sequence>
<protein>
    <recommendedName>
        <fullName evidence="2">Alpha-(1,6)-fucosyltransferase N- and catalytic domain-containing protein</fullName>
    </recommendedName>
</protein>
<keyword evidence="4" id="KW-1185">Reference proteome</keyword>
<dbReference type="Pfam" id="PF19745">
    <property type="entry name" value="FUT8_N_cat"/>
    <property type="match status" value="1"/>
</dbReference>
<name>A0A0D8XH56_DICVI</name>
<accession>A0A0D8XH56</accession>
<reference evidence="4" key="2">
    <citation type="journal article" date="2016" name="Sci. Rep.">
        <title>Dictyocaulus viviparus genome, variome and transcriptome elucidate lungworm biology and support future intervention.</title>
        <authorList>
            <person name="McNulty S.N."/>
            <person name="Strube C."/>
            <person name="Rosa B.A."/>
            <person name="Martin J.C."/>
            <person name="Tyagi R."/>
            <person name="Choi Y.J."/>
            <person name="Wang Q."/>
            <person name="Hallsworth Pepin K."/>
            <person name="Zhang X."/>
            <person name="Ozersky P."/>
            <person name="Wilson R.K."/>
            <person name="Sternberg P.W."/>
            <person name="Gasser R.B."/>
            <person name="Mitreva M."/>
        </authorList>
    </citation>
    <scope>NUCLEOTIDE SEQUENCE [LARGE SCALE GENOMIC DNA]</scope>
    <source>
        <strain evidence="4">HannoverDv2000</strain>
    </source>
</reference>
<dbReference type="InterPro" id="IPR045573">
    <property type="entry name" value="Fut8_N_cat"/>
</dbReference>
<dbReference type="STRING" id="29172.A0A0D8XH56"/>
<feature type="coiled-coil region" evidence="1">
    <location>
        <begin position="10"/>
        <end position="51"/>
    </location>
</feature>
<evidence type="ECO:0000256" key="1">
    <source>
        <dbReference type="SAM" id="Coils"/>
    </source>
</evidence>
<gene>
    <name evidence="3" type="ORF">DICVIV_10927</name>
</gene>
<dbReference type="OrthoDB" id="2014825at2759"/>